<protein>
    <recommendedName>
        <fullName evidence="2">HicB-like antitoxin of toxin-antitoxin system domain-containing protein</fullName>
    </recommendedName>
</protein>
<organism evidence="1">
    <name type="scientific">marine metagenome</name>
    <dbReference type="NCBI Taxonomy" id="408172"/>
    <lineage>
        <taxon>unclassified sequences</taxon>
        <taxon>metagenomes</taxon>
        <taxon>ecological metagenomes</taxon>
    </lineage>
</organism>
<dbReference type="AlphaFoldDB" id="A0A382K969"/>
<proteinExistence type="predicted"/>
<dbReference type="InterPro" id="IPR035069">
    <property type="entry name" value="TTHA1013/TTHA0281-like"/>
</dbReference>
<gene>
    <name evidence="1" type="ORF">METZ01_LOCUS273593</name>
</gene>
<dbReference type="Gene3D" id="3.30.160.250">
    <property type="match status" value="1"/>
</dbReference>
<evidence type="ECO:0000313" key="1">
    <source>
        <dbReference type="EMBL" id="SVC20739.1"/>
    </source>
</evidence>
<dbReference type="SUPFAM" id="SSF143100">
    <property type="entry name" value="TTHA1013/TTHA0281-like"/>
    <property type="match status" value="1"/>
</dbReference>
<accession>A0A382K969</accession>
<evidence type="ECO:0008006" key="2">
    <source>
        <dbReference type="Google" id="ProtNLM"/>
    </source>
</evidence>
<sequence length="87" mass="9774">MESVMLTARVSWDSDHFVAKVDQLPLQCDGESLEEAQDQLIQMMRSWIEENDGTDTLEELLADAGFPDVAEDTELQLEFVDEPGVAE</sequence>
<name>A0A382K969_9ZZZZ</name>
<reference evidence="1" key="1">
    <citation type="submission" date="2018-05" db="EMBL/GenBank/DDBJ databases">
        <authorList>
            <person name="Lanie J.A."/>
            <person name="Ng W.-L."/>
            <person name="Kazmierczak K.M."/>
            <person name="Andrzejewski T.M."/>
            <person name="Davidsen T.M."/>
            <person name="Wayne K.J."/>
            <person name="Tettelin H."/>
            <person name="Glass J.I."/>
            <person name="Rusch D."/>
            <person name="Podicherti R."/>
            <person name="Tsui H.-C.T."/>
            <person name="Winkler M.E."/>
        </authorList>
    </citation>
    <scope>NUCLEOTIDE SEQUENCE</scope>
</reference>
<dbReference type="EMBL" id="UINC01079078">
    <property type="protein sequence ID" value="SVC20739.1"/>
    <property type="molecule type" value="Genomic_DNA"/>
</dbReference>